<accession>A0ABW1UTB0</accession>
<organism evidence="1 2">
    <name type="scientific">Lapidilactobacillus achengensis</name>
    <dbReference type="NCBI Taxonomy" id="2486000"/>
    <lineage>
        <taxon>Bacteria</taxon>
        <taxon>Bacillati</taxon>
        <taxon>Bacillota</taxon>
        <taxon>Bacilli</taxon>
        <taxon>Lactobacillales</taxon>
        <taxon>Lactobacillaceae</taxon>
        <taxon>Lapidilactobacillus</taxon>
    </lineage>
</organism>
<dbReference type="Proteomes" id="UP001596310">
    <property type="component" value="Unassembled WGS sequence"/>
</dbReference>
<reference evidence="2" key="1">
    <citation type="journal article" date="2019" name="Int. J. Syst. Evol. Microbiol.">
        <title>The Global Catalogue of Microorganisms (GCM) 10K type strain sequencing project: providing services to taxonomists for standard genome sequencing and annotation.</title>
        <authorList>
            <consortium name="The Broad Institute Genomics Platform"/>
            <consortium name="The Broad Institute Genome Sequencing Center for Infectious Disease"/>
            <person name="Wu L."/>
            <person name="Ma J."/>
        </authorList>
    </citation>
    <scope>NUCLEOTIDE SEQUENCE [LARGE SCALE GENOMIC DNA]</scope>
    <source>
        <strain evidence="2">CCM 8897</strain>
    </source>
</reference>
<sequence length="41" mass="4568">MLGRIELVCNQSWVSDKVVLRARGQNNRPLWGGTATPTDLD</sequence>
<protein>
    <submittedName>
        <fullName evidence="1">Uncharacterized protein</fullName>
    </submittedName>
</protein>
<keyword evidence="2" id="KW-1185">Reference proteome</keyword>
<gene>
    <name evidence="1" type="ORF">ACFQHW_09935</name>
</gene>
<dbReference type="RefSeq" id="WP_379861740.1">
    <property type="nucleotide sequence ID" value="NZ_JBHSSM010000022.1"/>
</dbReference>
<evidence type="ECO:0000313" key="2">
    <source>
        <dbReference type="Proteomes" id="UP001596310"/>
    </source>
</evidence>
<evidence type="ECO:0000313" key="1">
    <source>
        <dbReference type="EMBL" id="MFC6315880.1"/>
    </source>
</evidence>
<proteinExistence type="predicted"/>
<dbReference type="EMBL" id="JBHSSM010000022">
    <property type="protein sequence ID" value="MFC6315880.1"/>
    <property type="molecule type" value="Genomic_DNA"/>
</dbReference>
<comment type="caution">
    <text evidence="1">The sequence shown here is derived from an EMBL/GenBank/DDBJ whole genome shotgun (WGS) entry which is preliminary data.</text>
</comment>
<name>A0ABW1UTB0_9LACO</name>